<dbReference type="RefSeq" id="WP_229962544.1">
    <property type="nucleotide sequence ID" value="NZ_JAJJWI010000025.1"/>
</dbReference>
<evidence type="ECO:0000256" key="6">
    <source>
        <dbReference type="RuleBase" id="RU004355"/>
    </source>
</evidence>
<comment type="subunit">
    <text evidence="5">Heterooligomer composed of large and small subunits.</text>
</comment>
<evidence type="ECO:0000256" key="7">
    <source>
        <dbReference type="SAM" id="Coils"/>
    </source>
</evidence>
<evidence type="ECO:0000256" key="2">
    <source>
        <dbReference type="ARBA" id="ARBA00022722"/>
    </source>
</evidence>
<dbReference type="PANTHER" id="PTHR30008">
    <property type="entry name" value="EXODEOXYRIBONUCLEASE 7 LARGE SUBUNIT"/>
    <property type="match status" value="1"/>
</dbReference>
<dbReference type="InterPro" id="IPR003753">
    <property type="entry name" value="Exonuc_VII_L"/>
</dbReference>
<evidence type="ECO:0000256" key="1">
    <source>
        <dbReference type="ARBA" id="ARBA00022490"/>
    </source>
</evidence>
<comment type="subcellular location">
    <subcellularLocation>
        <location evidence="5 6">Cytoplasm</location>
    </subcellularLocation>
</comment>
<keyword evidence="2 5" id="KW-0540">Nuclease</keyword>
<feature type="coiled-coil region" evidence="7">
    <location>
        <begin position="319"/>
        <end position="383"/>
    </location>
</feature>
<keyword evidence="4 5" id="KW-0269">Exonuclease</keyword>
<evidence type="ECO:0000259" key="8">
    <source>
        <dbReference type="Pfam" id="PF02601"/>
    </source>
</evidence>
<feature type="domain" description="Exonuclease VII large subunit C-terminal" evidence="8">
    <location>
        <begin position="153"/>
        <end position="510"/>
    </location>
</feature>
<dbReference type="InterPro" id="IPR020579">
    <property type="entry name" value="Exonuc_VII_lsu_C"/>
</dbReference>
<comment type="caution">
    <text evidence="10">The sequence shown here is derived from an EMBL/GenBank/DDBJ whole genome shotgun (WGS) entry which is preliminary data.</text>
</comment>
<name>A0ABW4WUW7_9BACT</name>
<evidence type="ECO:0000313" key="10">
    <source>
        <dbReference type="EMBL" id="MFD2066557.1"/>
    </source>
</evidence>
<feature type="domain" description="OB-fold nucleic acid binding" evidence="9">
    <location>
        <begin position="19"/>
        <end position="128"/>
    </location>
</feature>
<dbReference type="InterPro" id="IPR025824">
    <property type="entry name" value="OB-fold_nuc-bd_dom"/>
</dbReference>
<comment type="function">
    <text evidence="5">Bidirectionally degrades single-stranded DNA into large acid-insoluble oligonucleotides, which are then degraded further into small acid-soluble oligonucleotides.</text>
</comment>
<gene>
    <name evidence="5 10" type="primary">xseA</name>
    <name evidence="10" type="ORF">ACFSKU_06640</name>
</gene>
<protein>
    <recommendedName>
        <fullName evidence="5">Exodeoxyribonuclease 7 large subunit</fullName>
        <ecNumber evidence="5">3.1.11.6</ecNumber>
    </recommendedName>
    <alternativeName>
        <fullName evidence="5">Exodeoxyribonuclease VII large subunit</fullName>
        <shortName evidence="5">Exonuclease VII large subunit</shortName>
    </alternativeName>
</protein>
<keyword evidence="11" id="KW-1185">Reference proteome</keyword>
<dbReference type="GO" id="GO:0008855">
    <property type="term" value="F:exodeoxyribonuclease VII activity"/>
    <property type="evidence" value="ECO:0007669"/>
    <property type="project" value="UniProtKB-EC"/>
</dbReference>
<keyword evidence="1 5" id="KW-0963">Cytoplasm</keyword>
<dbReference type="EMBL" id="JBHUHV010000020">
    <property type="protein sequence ID" value="MFD2066557.1"/>
    <property type="molecule type" value="Genomic_DNA"/>
</dbReference>
<dbReference type="HAMAP" id="MF_00378">
    <property type="entry name" value="Exonuc_7_L"/>
    <property type="match status" value="1"/>
</dbReference>
<dbReference type="Proteomes" id="UP001597369">
    <property type="component" value="Unassembled WGS sequence"/>
</dbReference>
<dbReference type="EC" id="3.1.11.6" evidence="5"/>
<evidence type="ECO:0000259" key="9">
    <source>
        <dbReference type="Pfam" id="PF13742"/>
    </source>
</evidence>
<organism evidence="10 11">
    <name type="scientific">Pontibacter silvestris</name>
    <dbReference type="NCBI Taxonomy" id="2305183"/>
    <lineage>
        <taxon>Bacteria</taxon>
        <taxon>Pseudomonadati</taxon>
        <taxon>Bacteroidota</taxon>
        <taxon>Cytophagia</taxon>
        <taxon>Cytophagales</taxon>
        <taxon>Hymenobacteraceae</taxon>
        <taxon>Pontibacter</taxon>
    </lineage>
</organism>
<comment type="similarity">
    <text evidence="5 6">Belongs to the XseA family.</text>
</comment>
<accession>A0ABW4WUW7</accession>
<dbReference type="Pfam" id="PF13742">
    <property type="entry name" value="tRNA_anti_2"/>
    <property type="match status" value="1"/>
</dbReference>
<dbReference type="PANTHER" id="PTHR30008:SF0">
    <property type="entry name" value="EXODEOXYRIBONUCLEASE 7 LARGE SUBUNIT"/>
    <property type="match status" value="1"/>
</dbReference>
<keyword evidence="7" id="KW-0175">Coiled coil</keyword>
<evidence type="ECO:0000313" key="11">
    <source>
        <dbReference type="Proteomes" id="UP001597369"/>
    </source>
</evidence>
<dbReference type="Pfam" id="PF02601">
    <property type="entry name" value="Exonuc_VII_L"/>
    <property type="match status" value="1"/>
</dbReference>
<sequence>MAQLFFRQTTVKEEFQTPLSLHELHQQIREELELAFPESYWVVAEVAQVSPDRRKGHCYLTLVDKGDDPKGQMLAQARATIWSARFQMLSRYFEEKTGQPLKAGLKILFQANVRFHELYGLSLDIVNIDPNYTLGDLARQRQETLKRLETEGLLQANKEQDLVLVPQRLAVVSSATAAGYQDFIHQLQNNAFGYTFETTLFPATVQGNEAPASVNKAMTLIAKHQDSFDAIVMIRGGGSQTDLSCFDDYTIAAAIGHSPLPVLTGIGHERDESIADLVAHTRLKTPTAVANFLIDRFRSAEEHVEGLYDSIRMFSAQQLKVTDDKLERLSLKLSNLTKDYLQAGREKLEQLSRGFLMKPKAYLDMQKHLVSDLERDVKSLTKDLLHQREIQLNELSVCVEGKSQRYLHSKEHELNHLVHCVETEAKDKQKREQLLFSKRSDKLQFNTNNKLQAEKHRLNLLELSIQANDPEKLLLRGFTLTLVNGKIIKSINQVKEGDVIETKMQNGTLHSMIVNIDKDAE</sequence>
<keyword evidence="3 5" id="KW-0378">Hydrolase</keyword>
<reference evidence="11" key="1">
    <citation type="journal article" date="2019" name="Int. J. Syst. Evol. Microbiol.">
        <title>The Global Catalogue of Microorganisms (GCM) 10K type strain sequencing project: providing services to taxonomists for standard genome sequencing and annotation.</title>
        <authorList>
            <consortium name="The Broad Institute Genomics Platform"/>
            <consortium name="The Broad Institute Genome Sequencing Center for Infectious Disease"/>
            <person name="Wu L."/>
            <person name="Ma J."/>
        </authorList>
    </citation>
    <scope>NUCLEOTIDE SEQUENCE [LARGE SCALE GENOMIC DNA]</scope>
    <source>
        <strain evidence="11">JCM 16545</strain>
    </source>
</reference>
<evidence type="ECO:0000256" key="5">
    <source>
        <dbReference type="HAMAP-Rule" id="MF_00378"/>
    </source>
</evidence>
<dbReference type="CDD" id="cd04489">
    <property type="entry name" value="ExoVII_LU_OBF"/>
    <property type="match status" value="1"/>
</dbReference>
<comment type="catalytic activity">
    <reaction evidence="5 6">
        <text>Exonucleolytic cleavage in either 5'- to 3'- or 3'- to 5'-direction to yield nucleoside 5'-phosphates.</text>
        <dbReference type="EC" id="3.1.11.6"/>
    </reaction>
</comment>
<evidence type="ECO:0000256" key="3">
    <source>
        <dbReference type="ARBA" id="ARBA00022801"/>
    </source>
</evidence>
<dbReference type="NCBIfam" id="TIGR00237">
    <property type="entry name" value="xseA"/>
    <property type="match status" value="1"/>
</dbReference>
<evidence type="ECO:0000256" key="4">
    <source>
        <dbReference type="ARBA" id="ARBA00022839"/>
    </source>
</evidence>
<proteinExistence type="inferred from homology"/>